<dbReference type="EMBL" id="JARRAF010000030">
    <property type="protein sequence ID" value="MDK2126041.1"/>
    <property type="molecule type" value="Genomic_DNA"/>
</dbReference>
<feature type="domain" description="TerD" evidence="2">
    <location>
        <begin position="1"/>
        <end position="189"/>
    </location>
</feature>
<evidence type="ECO:0000313" key="4">
    <source>
        <dbReference type="Proteomes" id="UP001172778"/>
    </source>
</evidence>
<reference evidence="3" key="1">
    <citation type="submission" date="2023-03" db="EMBL/GenBank/DDBJ databases">
        <title>Chitinimonas shenzhenensis gen. nov., sp. nov., a novel member of family Burkholderiaceae isolated from activated sludge collected in Shen Zhen, China.</title>
        <authorList>
            <person name="Wang X."/>
        </authorList>
    </citation>
    <scope>NUCLEOTIDE SEQUENCE</scope>
    <source>
        <strain evidence="3">DQS-5</strain>
    </source>
</reference>
<keyword evidence="1" id="KW-0778">Tellurium resistance</keyword>
<dbReference type="RefSeq" id="WP_284102356.1">
    <property type="nucleotide sequence ID" value="NZ_JARRAF010000030.1"/>
</dbReference>
<dbReference type="PANTHER" id="PTHR32097:SF17">
    <property type="entry name" value="CAMP-BINDING PROTEIN 1-RELATED"/>
    <property type="match status" value="1"/>
</dbReference>
<dbReference type="PANTHER" id="PTHR32097">
    <property type="entry name" value="CAMP-BINDING PROTEIN 1-RELATED"/>
    <property type="match status" value="1"/>
</dbReference>
<gene>
    <name evidence="3" type="ORF">PZA18_18515</name>
</gene>
<dbReference type="CDD" id="cd06974">
    <property type="entry name" value="TerD_like"/>
    <property type="match status" value="1"/>
</dbReference>
<dbReference type="Pfam" id="PF02342">
    <property type="entry name" value="TerD"/>
    <property type="match status" value="1"/>
</dbReference>
<dbReference type="Gene3D" id="2.60.60.30">
    <property type="entry name" value="sav2460 like domains"/>
    <property type="match status" value="1"/>
</dbReference>
<organism evidence="3 4">
    <name type="scientific">Parachitinimonas caeni</name>
    <dbReference type="NCBI Taxonomy" id="3031301"/>
    <lineage>
        <taxon>Bacteria</taxon>
        <taxon>Pseudomonadati</taxon>
        <taxon>Pseudomonadota</taxon>
        <taxon>Betaproteobacteria</taxon>
        <taxon>Neisseriales</taxon>
        <taxon>Chitinibacteraceae</taxon>
        <taxon>Parachitinimonas</taxon>
    </lineage>
</organism>
<accession>A0ABT7E177</accession>
<evidence type="ECO:0000259" key="2">
    <source>
        <dbReference type="Pfam" id="PF02342"/>
    </source>
</evidence>
<evidence type="ECO:0000313" key="3">
    <source>
        <dbReference type="EMBL" id="MDK2126041.1"/>
    </source>
</evidence>
<comment type="caution">
    <text evidence="3">The sequence shown here is derived from an EMBL/GenBank/DDBJ whole genome shotgun (WGS) entry which is preliminary data.</text>
</comment>
<dbReference type="Proteomes" id="UP001172778">
    <property type="component" value="Unassembled WGS sequence"/>
</dbReference>
<keyword evidence="4" id="KW-1185">Reference proteome</keyword>
<proteinExistence type="predicted"/>
<protein>
    <submittedName>
        <fullName evidence="3">TerD family protein</fullName>
    </submittedName>
</protein>
<dbReference type="InterPro" id="IPR051324">
    <property type="entry name" value="Stress/Tellurium_Resist"/>
</dbReference>
<name>A0ABT7E177_9NEIS</name>
<dbReference type="InterPro" id="IPR003325">
    <property type="entry name" value="TerD"/>
</dbReference>
<evidence type="ECO:0000256" key="1">
    <source>
        <dbReference type="ARBA" id="ARBA00022686"/>
    </source>
</evidence>
<sequence length="193" mass="21601">MTINLEKGGRINLSKTHPTLVKVRMGLGWDTKKFDTGSDFDLDVSVFVLTAASKLLSDQHFIFYNNLQTPDGAVRHAGDNRTGDAQGDDETIYIDLSRMPPNATEISFVATIHDAEARRQNFGQVQNSYIRLYNDATNEVIAQYKLEEEFSSETSLQFGSVYRNETGEWLFKAVGAGYKRGLLDFVRAYGGNV</sequence>